<dbReference type="SMART" id="SM01217">
    <property type="entry name" value="Fn3_like"/>
    <property type="match status" value="1"/>
</dbReference>
<dbReference type="InterPro" id="IPR002772">
    <property type="entry name" value="Glyco_hydro_3_C"/>
</dbReference>
<keyword evidence="13" id="KW-1185">Reference proteome</keyword>
<keyword evidence="7" id="KW-0325">Glycoprotein</keyword>
<evidence type="ECO:0000313" key="12">
    <source>
        <dbReference type="EMBL" id="KDQ19728.1"/>
    </source>
</evidence>
<dbReference type="InParanoid" id="A0A067MVF6"/>
<sequence length="730" mass="77505">MVLAMHTWNGYDHDHELDNFEVVYDHQWPFDHYDINVPLQTLEPTATGTWATAVAKAKTHVAKLTLQQKVTLGTGVGWQKGLCVGNIPSVPSFPGLCIQDGPLGVRYTDKSSAFPAGINAAATWDRDLIRKRGEAIGDEFRGKGIHVALGPMMNLARAPAAGRNWEGFGGDPYLSGEAAYETILGIQAKGVQACAKHYINNEQEHYRDTSSSAVDDRTVSDGLYFLAHRINGTYACENSKVLNGILKGEYGFQGYVMSDWWATHSGAAAVNGGLDMTMPGDTTINSGQTYFGTPLVNAVNSGQVQQSRIDDLATRILAACNKHVDVQGDHAKLIRQIGAASTVLLKNVGGALPLNKPRSIAIIGSDAGASSRGPNGYEDRAGNDGVLAMGWGSGTADYPYLITPQSAITTRAAADGTTVTSSLSDTDTTSAGNAASGKDVAIVHISADSGEAYLTVEGNAGDRNDLKAWHNGDNLVLAVAAKNKNTIVVVHTVGQIIVEPWIDHPNEANPCNLPVTAVLWAGLPGQEAGNSLVDVLYGAVNPSAKLPYTIAKQANDYPAAIQLQDGTINYTEGLNIDYRWFDVKNITPRFAFGFGLSYTTFAYSNLKVTPGASGGNPPSGPGSSLDPWLHTPWATITFTLANSGSVAGTEIPQLYVSPPASANSPPYLLKGFDTVNLAAGASRTVTFTLSRYDLSVWNVQSQRWIIPTGTHGITVGSSSRNRLLTGSIVI</sequence>
<dbReference type="InterPro" id="IPR017853">
    <property type="entry name" value="GH"/>
</dbReference>
<feature type="domain" description="Fibronectin type III-like" evidence="11">
    <location>
        <begin position="650"/>
        <end position="719"/>
    </location>
</feature>
<keyword evidence="9" id="KW-0326">Glycosidase</keyword>
<evidence type="ECO:0000256" key="3">
    <source>
        <dbReference type="ARBA" id="ARBA00005336"/>
    </source>
</evidence>
<dbReference type="EC" id="3.2.1.21" evidence="4"/>
<evidence type="ECO:0000256" key="6">
    <source>
        <dbReference type="ARBA" id="ARBA00023001"/>
    </source>
</evidence>
<evidence type="ECO:0000256" key="4">
    <source>
        <dbReference type="ARBA" id="ARBA00012744"/>
    </source>
</evidence>
<dbReference type="InterPro" id="IPR036881">
    <property type="entry name" value="Glyco_hydro_3_C_sf"/>
</dbReference>
<comment type="catalytic activity">
    <reaction evidence="1">
        <text>Hydrolysis of terminal, non-reducing beta-D-glucosyl residues with release of beta-D-glucose.</text>
        <dbReference type="EC" id="3.2.1.21"/>
    </reaction>
</comment>
<proteinExistence type="inferred from homology"/>
<dbReference type="PANTHER" id="PTHR42715">
    <property type="entry name" value="BETA-GLUCOSIDASE"/>
    <property type="match status" value="1"/>
</dbReference>
<name>A0A067MVF6_BOTB1</name>
<dbReference type="InterPro" id="IPR026891">
    <property type="entry name" value="Fn3-like"/>
</dbReference>
<keyword evidence="10" id="KW-0624">Polysaccharide degradation</keyword>
<dbReference type="InterPro" id="IPR001764">
    <property type="entry name" value="Glyco_hydro_3_N"/>
</dbReference>
<dbReference type="SUPFAM" id="SSF51445">
    <property type="entry name" value="(Trans)glycosidases"/>
    <property type="match status" value="1"/>
</dbReference>
<dbReference type="InterPro" id="IPR036962">
    <property type="entry name" value="Glyco_hydro_3_N_sf"/>
</dbReference>
<keyword evidence="6" id="KW-0136">Cellulose degradation</keyword>
<dbReference type="Gene3D" id="3.20.20.300">
    <property type="entry name" value="Glycoside hydrolase, family 3, N-terminal domain"/>
    <property type="match status" value="1"/>
</dbReference>
<dbReference type="PRINTS" id="PR00133">
    <property type="entry name" value="GLHYDRLASE3"/>
</dbReference>
<protein>
    <recommendedName>
        <fullName evidence="4">beta-glucosidase</fullName>
        <ecNumber evidence="4">3.2.1.21</ecNumber>
    </recommendedName>
</protein>
<comment type="pathway">
    <text evidence="2">Glycan metabolism; cellulose degradation.</text>
</comment>
<evidence type="ECO:0000256" key="5">
    <source>
        <dbReference type="ARBA" id="ARBA00022801"/>
    </source>
</evidence>
<dbReference type="Gene3D" id="3.40.50.1700">
    <property type="entry name" value="Glycoside hydrolase family 3 C-terminal domain"/>
    <property type="match status" value="1"/>
</dbReference>
<dbReference type="HOGENOM" id="CLU_004542_2_3_1"/>
<evidence type="ECO:0000313" key="13">
    <source>
        <dbReference type="Proteomes" id="UP000027195"/>
    </source>
</evidence>
<dbReference type="InterPro" id="IPR013783">
    <property type="entry name" value="Ig-like_fold"/>
</dbReference>
<evidence type="ECO:0000256" key="8">
    <source>
        <dbReference type="ARBA" id="ARBA00023277"/>
    </source>
</evidence>
<dbReference type="OrthoDB" id="416222at2759"/>
<dbReference type="Pfam" id="PF00933">
    <property type="entry name" value="Glyco_hydro_3"/>
    <property type="match status" value="2"/>
</dbReference>
<dbReference type="STRING" id="930990.A0A067MVF6"/>
<evidence type="ECO:0000256" key="9">
    <source>
        <dbReference type="ARBA" id="ARBA00023295"/>
    </source>
</evidence>
<dbReference type="InterPro" id="IPR050288">
    <property type="entry name" value="Cellulose_deg_GH3"/>
</dbReference>
<evidence type="ECO:0000256" key="2">
    <source>
        <dbReference type="ARBA" id="ARBA00004987"/>
    </source>
</evidence>
<dbReference type="PANTHER" id="PTHR42715:SF2">
    <property type="entry name" value="BETA-GLUCOSIDASE F-RELATED"/>
    <property type="match status" value="1"/>
</dbReference>
<dbReference type="SUPFAM" id="SSF52279">
    <property type="entry name" value="Beta-D-glucan exohydrolase, C-terminal domain"/>
    <property type="match status" value="1"/>
</dbReference>
<dbReference type="AlphaFoldDB" id="A0A067MVF6"/>
<evidence type="ECO:0000256" key="10">
    <source>
        <dbReference type="ARBA" id="ARBA00023326"/>
    </source>
</evidence>
<comment type="similarity">
    <text evidence="3">Belongs to the glycosyl hydrolase 3 family.</text>
</comment>
<dbReference type="EMBL" id="KL198018">
    <property type="protein sequence ID" value="KDQ19728.1"/>
    <property type="molecule type" value="Genomic_DNA"/>
</dbReference>
<organism evidence="12 13">
    <name type="scientific">Botryobasidium botryosum (strain FD-172 SS1)</name>
    <dbReference type="NCBI Taxonomy" id="930990"/>
    <lineage>
        <taxon>Eukaryota</taxon>
        <taxon>Fungi</taxon>
        <taxon>Dikarya</taxon>
        <taxon>Basidiomycota</taxon>
        <taxon>Agaricomycotina</taxon>
        <taxon>Agaricomycetes</taxon>
        <taxon>Cantharellales</taxon>
        <taxon>Botryobasidiaceae</taxon>
        <taxon>Botryobasidium</taxon>
    </lineage>
</organism>
<dbReference type="Pfam" id="PF01915">
    <property type="entry name" value="Glyco_hydro_3_C"/>
    <property type="match status" value="1"/>
</dbReference>
<dbReference type="Pfam" id="PF14310">
    <property type="entry name" value="Fn3-like"/>
    <property type="match status" value="1"/>
</dbReference>
<reference evidence="13" key="1">
    <citation type="journal article" date="2014" name="Proc. Natl. Acad. Sci. U.S.A.">
        <title>Extensive sampling of basidiomycete genomes demonstrates inadequacy of the white-rot/brown-rot paradigm for wood decay fungi.</title>
        <authorList>
            <person name="Riley R."/>
            <person name="Salamov A.A."/>
            <person name="Brown D.W."/>
            <person name="Nagy L.G."/>
            <person name="Floudas D."/>
            <person name="Held B.W."/>
            <person name="Levasseur A."/>
            <person name="Lombard V."/>
            <person name="Morin E."/>
            <person name="Otillar R."/>
            <person name="Lindquist E.A."/>
            <person name="Sun H."/>
            <person name="LaButti K.M."/>
            <person name="Schmutz J."/>
            <person name="Jabbour D."/>
            <person name="Luo H."/>
            <person name="Baker S.E."/>
            <person name="Pisabarro A.G."/>
            <person name="Walton J.D."/>
            <person name="Blanchette R.A."/>
            <person name="Henrissat B."/>
            <person name="Martin F."/>
            <person name="Cullen D."/>
            <person name="Hibbett D.S."/>
            <person name="Grigoriev I.V."/>
        </authorList>
    </citation>
    <scope>NUCLEOTIDE SEQUENCE [LARGE SCALE GENOMIC DNA]</scope>
    <source>
        <strain evidence="13">FD-172 SS1</strain>
    </source>
</reference>
<dbReference type="GO" id="GO:0030245">
    <property type="term" value="P:cellulose catabolic process"/>
    <property type="evidence" value="ECO:0007669"/>
    <property type="project" value="UniProtKB-KW"/>
</dbReference>
<dbReference type="FunFam" id="3.40.50.1700:FF:000003">
    <property type="entry name" value="Probable beta-glucosidase"/>
    <property type="match status" value="1"/>
</dbReference>
<dbReference type="FunFam" id="3.20.20.300:FF:000002">
    <property type="entry name" value="Probable beta-glucosidase"/>
    <property type="match status" value="1"/>
</dbReference>
<dbReference type="Gene3D" id="2.60.40.10">
    <property type="entry name" value="Immunoglobulins"/>
    <property type="match status" value="1"/>
</dbReference>
<keyword evidence="8" id="KW-0119">Carbohydrate metabolism</keyword>
<gene>
    <name evidence="12" type="ORF">BOTBODRAFT_169796</name>
</gene>
<accession>A0A067MVF6</accession>
<keyword evidence="5 12" id="KW-0378">Hydrolase</keyword>
<evidence type="ECO:0000256" key="1">
    <source>
        <dbReference type="ARBA" id="ARBA00000448"/>
    </source>
</evidence>
<dbReference type="Proteomes" id="UP000027195">
    <property type="component" value="Unassembled WGS sequence"/>
</dbReference>
<evidence type="ECO:0000256" key="7">
    <source>
        <dbReference type="ARBA" id="ARBA00023180"/>
    </source>
</evidence>
<evidence type="ECO:0000259" key="11">
    <source>
        <dbReference type="SMART" id="SM01217"/>
    </source>
</evidence>
<dbReference type="GO" id="GO:0008422">
    <property type="term" value="F:beta-glucosidase activity"/>
    <property type="evidence" value="ECO:0007669"/>
    <property type="project" value="UniProtKB-EC"/>
</dbReference>